<dbReference type="Gene3D" id="3.30.70.370">
    <property type="match status" value="1"/>
</dbReference>
<dbReference type="EMBL" id="PNGT01000002">
    <property type="protein sequence ID" value="PMC52933.1"/>
    <property type="molecule type" value="Genomic_DNA"/>
</dbReference>
<dbReference type="PANTHER" id="PTHR10133">
    <property type="entry name" value="DNA POLYMERASE I"/>
    <property type="match status" value="1"/>
</dbReference>
<dbReference type="Pfam" id="PF00476">
    <property type="entry name" value="DNA_pol_A"/>
    <property type="match status" value="1"/>
</dbReference>
<protein>
    <recommendedName>
        <fullName evidence="1">DNA-directed DNA polymerase</fullName>
        <ecNumber evidence="1">2.7.7.7</ecNumber>
    </recommendedName>
</protein>
<organism evidence="5 6">
    <name type="scientific">Gemella sanguinis</name>
    <dbReference type="NCBI Taxonomy" id="84135"/>
    <lineage>
        <taxon>Bacteria</taxon>
        <taxon>Bacillati</taxon>
        <taxon>Bacillota</taxon>
        <taxon>Bacilli</taxon>
        <taxon>Bacillales</taxon>
        <taxon>Gemellaceae</taxon>
        <taxon>Gemella</taxon>
    </lineage>
</organism>
<dbReference type="InterPro" id="IPR001098">
    <property type="entry name" value="DNA-dir_DNA_pol_A_palm_dom"/>
</dbReference>
<dbReference type="OrthoDB" id="9764911at2"/>
<proteinExistence type="predicted"/>
<name>A0A2N6SG85_9BACL</name>
<evidence type="ECO:0000313" key="5">
    <source>
        <dbReference type="EMBL" id="PMC52933.1"/>
    </source>
</evidence>
<reference evidence="5 6" key="1">
    <citation type="submission" date="2017-09" db="EMBL/GenBank/DDBJ databases">
        <title>Bacterial strain isolated from the female urinary microbiota.</title>
        <authorList>
            <person name="Thomas-White K."/>
            <person name="Kumar N."/>
            <person name="Forster S."/>
            <person name="Putonti C."/>
            <person name="Lawley T."/>
            <person name="Wolfe A.J."/>
        </authorList>
    </citation>
    <scope>NUCLEOTIDE SEQUENCE [LARGE SCALE GENOMIC DNA]</scope>
    <source>
        <strain evidence="5 6">UMB0186</strain>
    </source>
</reference>
<dbReference type="EC" id="2.7.7.7" evidence="1"/>
<dbReference type="GO" id="GO:0006302">
    <property type="term" value="P:double-strand break repair"/>
    <property type="evidence" value="ECO:0007669"/>
    <property type="project" value="TreeGrafter"/>
</dbReference>
<sequence length="646" mass="73627">MKTINIDIETFSSINISKSGVYKYVESEDFEVLLFAYSIDGGKTEIVDIANGEELSEEIIQVLLDDNVIKWAFNAQFERICLSRFLKLTKGTYLNPKSWRCTMIWSAYMGLPFSLEGVGKVLGLEKQKLIEGKDLIKYFCVPCTPTKSNGFRNRNFPYHDKIKWEAFKTYNIRDVDTEKEIQCKLMKFPVPDFIWEEYNLDQEINDRGIKVDLDFVERVIALDDKVRTKLMSELQILTELENPNSVVQLKGWLSEQGVETESLDKKSVKELVKVTKGEVSKALALRMQLSKSSIKKYQAMKDVACEDNRCRGMFQFLGANRTGRFSGRNVQLQNLPRNTMKELFEVRSIIKNRNGDILELLYDNVPDILSQLIRTAFVPKENMKFYVADFSSIEARVIAWLAGETWREELFKKGGDIYCMSASQMFGVPVVKHVINGDLRQKGKIAELACGYGGSVGALTAMGALDMGLKEDELKPLVLSWREANQNIVALWWTVDKAIKDAIAMKGVTKTHGIEFECRSGLLRIRLPSGRKLTYIKPKIEINKFGCESVTYEGIGVAKKWERIESYGPKFVENIVQAISRDILIYALQNLSDYNIVAHVHDEIIIEAPENTKLEDICGTMSQAPYWAKGLILTADGYTCDFYMKD</sequence>
<evidence type="ECO:0000256" key="2">
    <source>
        <dbReference type="ARBA" id="ARBA00022705"/>
    </source>
</evidence>
<dbReference type="SUPFAM" id="SSF53098">
    <property type="entry name" value="Ribonuclease H-like"/>
    <property type="match status" value="1"/>
</dbReference>
<dbReference type="CDD" id="cd08642">
    <property type="entry name" value="DNA_pol_A_pol_I_A"/>
    <property type="match status" value="1"/>
</dbReference>
<dbReference type="InterPro" id="IPR043502">
    <property type="entry name" value="DNA/RNA_pol_sf"/>
</dbReference>
<evidence type="ECO:0000313" key="6">
    <source>
        <dbReference type="Proteomes" id="UP000235670"/>
    </source>
</evidence>
<dbReference type="Gene3D" id="1.10.150.20">
    <property type="entry name" value="5' to 3' exonuclease, C-terminal subdomain"/>
    <property type="match status" value="1"/>
</dbReference>
<comment type="caution">
    <text evidence="5">The sequence shown here is derived from an EMBL/GenBank/DDBJ whole genome shotgun (WGS) entry which is preliminary data.</text>
</comment>
<dbReference type="PRINTS" id="PR00868">
    <property type="entry name" value="DNAPOLI"/>
</dbReference>
<feature type="domain" description="DNA-directed DNA polymerase family A palm" evidence="4">
    <location>
        <begin position="370"/>
        <end position="612"/>
    </location>
</feature>
<evidence type="ECO:0000259" key="4">
    <source>
        <dbReference type="SMART" id="SM00482"/>
    </source>
</evidence>
<dbReference type="RefSeq" id="WP_102189611.1">
    <property type="nucleotide sequence ID" value="NZ_PNGT01000002.1"/>
</dbReference>
<dbReference type="STRING" id="84135.GCA_001052115_00746"/>
<gene>
    <name evidence="5" type="ORF">CJ218_03305</name>
</gene>
<dbReference type="GO" id="GO:0006261">
    <property type="term" value="P:DNA-templated DNA replication"/>
    <property type="evidence" value="ECO:0007669"/>
    <property type="project" value="InterPro"/>
</dbReference>
<dbReference type="SUPFAM" id="SSF56672">
    <property type="entry name" value="DNA/RNA polymerases"/>
    <property type="match status" value="1"/>
</dbReference>
<dbReference type="AlphaFoldDB" id="A0A2N6SG85"/>
<accession>A0A2N6SG85</accession>
<keyword evidence="2" id="KW-0235">DNA replication</keyword>
<evidence type="ECO:0000256" key="3">
    <source>
        <dbReference type="ARBA" id="ARBA00049244"/>
    </source>
</evidence>
<dbReference type="Proteomes" id="UP000235670">
    <property type="component" value="Unassembled WGS sequence"/>
</dbReference>
<comment type="catalytic activity">
    <reaction evidence="3">
        <text>DNA(n) + a 2'-deoxyribonucleoside 5'-triphosphate = DNA(n+1) + diphosphate</text>
        <dbReference type="Rhea" id="RHEA:22508"/>
        <dbReference type="Rhea" id="RHEA-COMP:17339"/>
        <dbReference type="Rhea" id="RHEA-COMP:17340"/>
        <dbReference type="ChEBI" id="CHEBI:33019"/>
        <dbReference type="ChEBI" id="CHEBI:61560"/>
        <dbReference type="ChEBI" id="CHEBI:173112"/>
        <dbReference type="EC" id="2.7.7.7"/>
    </reaction>
</comment>
<dbReference type="SMART" id="SM00482">
    <property type="entry name" value="POLAc"/>
    <property type="match status" value="1"/>
</dbReference>
<dbReference type="InterPro" id="IPR012337">
    <property type="entry name" value="RNaseH-like_sf"/>
</dbReference>
<dbReference type="GO" id="GO:0003677">
    <property type="term" value="F:DNA binding"/>
    <property type="evidence" value="ECO:0007669"/>
    <property type="project" value="InterPro"/>
</dbReference>
<evidence type="ECO:0000256" key="1">
    <source>
        <dbReference type="ARBA" id="ARBA00012417"/>
    </source>
</evidence>
<dbReference type="InterPro" id="IPR002298">
    <property type="entry name" value="DNA_polymerase_A"/>
</dbReference>
<dbReference type="GO" id="GO:0003887">
    <property type="term" value="F:DNA-directed DNA polymerase activity"/>
    <property type="evidence" value="ECO:0007669"/>
    <property type="project" value="UniProtKB-EC"/>
</dbReference>
<dbReference type="PANTHER" id="PTHR10133:SF27">
    <property type="entry name" value="DNA POLYMERASE NU"/>
    <property type="match status" value="1"/>
</dbReference>